<evidence type="ECO:0000313" key="3">
    <source>
        <dbReference type="Proteomes" id="UP000053424"/>
    </source>
</evidence>
<evidence type="ECO:0000256" key="1">
    <source>
        <dbReference type="SAM" id="SignalP"/>
    </source>
</evidence>
<reference evidence="2 3" key="1">
    <citation type="submission" date="2014-04" db="EMBL/GenBank/DDBJ databases">
        <authorList>
            <consortium name="DOE Joint Genome Institute"/>
            <person name="Kuo A."/>
            <person name="Gay G."/>
            <person name="Dore J."/>
            <person name="Kohler A."/>
            <person name="Nagy L.G."/>
            <person name="Floudas D."/>
            <person name="Copeland A."/>
            <person name="Barry K.W."/>
            <person name="Cichocki N."/>
            <person name="Veneault-Fourrey C."/>
            <person name="LaButti K."/>
            <person name="Lindquist E.A."/>
            <person name="Lipzen A."/>
            <person name="Lundell T."/>
            <person name="Morin E."/>
            <person name="Murat C."/>
            <person name="Sun H."/>
            <person name="Tunlid A."/>
            <person name="Henrissat B."/>
            <person name="Grigoriev I.V."/>
            <person name="Hibbett D.S."/>
            <person name="Martin F."/>
            <person name="Nordberg H.P."/>
            <person name="Cantor M.N."/>
            <person name="Hua S.X."/>
        </authorList>
    </citation>
    <scope>NUCLEOTIDE SEQUENCE [LARGE SCALE GENOMIC DNA]</scope>
    <source>
        <strain evidence="3">h7</strain>
    </source>
</reference>
<protein>
    <submittedName>
        <fullName evidence="2">Uncharacterized protein</fullName>
    </submittedName>
</protein>
<dbReference type="Proteomes" id="UP000053424">
    <property type="component" value="Unassembled WGS sequence"/>
</dbReference>
<accession>A0A0C2Y9K3</accession>
<reference evidence="3" key="2">
    <citation type="submission" date="2015-01" db="EMBL/GenBank/DDBJ databases">
        <title>Evolutionary Origins and Diversification of the Mycorrhizal Mutualists.</title>
        <authorList>
            <consortium name="DOE Joint Genome Institute"/>
            <consortium name="Mycorrhizal Genomics Consortium"/>
            <person name="Kohler A."/>
            <person name="Kuo A."/>
            <person name="Nagy L.G."/>
            <person name="Floudas D."/>
            <person name="Copeland A."/>
            <person name="Barry K.W."/>
            <person name="Cichocki N."/>
            <person name="Veneault-Fourrey C."/>
            <person name="LaButti K."/>
            <person name="Lindquist E.A."/>
            <person name="Lipzen A."/>
            <person name="Lundell T."/>
            <person name="Morin E."/>
            <person name="Murat C."/>
            <person name="Riley R."/>
            <person name="Ohm R."/>
            <person name="Sun H."/>
            <person name="Tunlid A."/>
            <person name="Henrissat B."/>
            <person name="Grigoriev I.V."/>
            <person name="Hibbett D.S."/>
            <person name="Martin F."/>
        </authorList>
    </citation>
    <scope>NUCLEOTIDE SEQUENCE [LARGE SCALE GENOMIC DNA]</scope>
    <source>
        <strain evidence="3">h7</strain>
    </source>
</reference>
<feature type="chain" id="PRO_5002174500" evidence="1">
    <location>
        <begin position="27"/>
        <end position="133"/>
    </location>
</feature>
<organism evidence="2 3">
    <name type="scientific">Hebeloma cylindrosporum</name>
    <dbReference type="NCBI Taxonomy" id="76867"/>
    <lineage>
        <taxon>Eukaryota</taxon>
        <taxon>Fungi</taxon>
        <taxon>Dikarya</taxon>
        <taxon>Basidiomycota</taxon>
        <taxon>Agaricomycotina</taxon>
        <taxon>Agaricomycetes</taxon>
        <taxon>Agaricomycetidae</taxon>
        <taxon>Agaricales</taxon>
        <taxon>Agaricineae</taxon>
        <taxon>Hymenogastraceae</taxon>
        <taxon>Hebeloma</taxon>
    </lineage>
</organism>
<gene>
    <name evidence="2" type="ORF">M413DRAFT_316890</name>
</gene>
<dbReference type="HOGENOM" id="CLU_1906976_0_0_1"/>
<sequence>MLFTTPCNILLHALLIPCFFLSSVPSNLFSYYGRSRIPKNLSESLPTGLLQNGADLVLMISLIEKGSRLHPFVPFLSQPKVSESVVFESSQDLKLQRRKNTTGQTNAHALVVNKDQASCVVHECYRGDQRTNV</sequence>
<name>A0A0C2Y9K3_HEBCY</name>
<evidence type="ECO:0000313" key="2">
    <source>
        <dbReference type="EMBL" id="KIM46513.1"/>
    </source>
</evidence>
<keyword evidence="1" id="KW-0732">Signal</keyword>
<dbReference type="EMBL" id="KN831771">
    <property type="protein sequence ID" value="KIM46513.1"/>
    <property type="molecule type" value="Genomic_DNA"/>
</dbReference>
<dbReference type="AlphaFoldDB" id="A0A0C2Y9K3"/>
<keyword evidence="3" id="KW-1185">Reference proteome</keyword>
<feature type="signal peptide" evidence="1">
    <location>
        <begin position="1"/>
        <end position="26"/>
    </location>
</feature>
<proteinExistence type="predicted"/>